<dbReference type="SUPFAM" id="SSF53474">
    <property type="entry name" value="alpha/beta-Hydrolases"/>
    <property type="match status" value="1"/>
</dbReference>
<dbReference type="EMBL" id="CP066007">
    <property type="protein sequence ID" value="QQB47444.1"/>
    <property type="molecule type" value="Genomic_DNA"/>
</dbReference>
<dbReference type="InterPro" id="IPR005152">
    <property type="entry name" value="Lipase_secreted"/>
</dbReference>
<dbReference type="GO" id="GO:0004806">
    <property type="term" value="F:triacylglycerol lipase activity"/>
    <property type="evidence" value="ECO:0007669"/>
    <property type="project" value="InterPro"/>
</dbReference>
<evidence type="ECO:0000313" key="3">
    <source>
        <dbReference type="Proteomes" id="UP000596145"/>
    </source>
</evidence>
<protein>
    <submittedName>
        <fullName evidence="2">Lipase</fullName>
    </submittedName>
</protein>
<reference evidence="2 3" key="1">
    <citation type="submission" date="2020-12" db="EMBL/GenBank/DDBJ databases">
        <title>FDA dAtabase for Regulatory Grade micrObial Sequences (FDA-ARGOS): Supporting development and validation of Infectious Disease Dx tests.</title>
        <authorList>
            <person name="Sproer C."/>
            <person name="Gronow S."/>
            <person name="Severitt S."/>
            <person name="Schroder I."/>
            <person name="Tallon L."/>
            <person name="Sadzewicz L."/>
            <person name="Zhao X."/>
            <person name="Boylan J."/>
            <person name="Ott S."/>
            <person name="Bowen H."/>
            <person name="Vavikolanu K."/>
            <person name="Mehta A."/>
            <person name="Aluvathingal J."/>
            <person name="Nadendla S."/>
            <person name="Lowell S."/>
            <person name="Myers T."/>
            <person name="Yan Y."/>
            <person name="Sichtig H."/>
        </authorList>
    </citation>
    <scope>NUCLEOTIDE SEQUENCE [LARGE SCALE GENOMIC DNA]</scope>
    <source>
        <strain evidence="2 3">FDAARGOS_1053</strain>
    </source>
</reference>
<gene>
    <name evidence="2" type="ORF">I6I10_06045</name>
</gene>
<evidence type="ECO:0000313" key="2">
    <source>
        <dbReference type="EMBL" id="QQB47444.1"/>
    </source>
</evidence>
<dbReference type="Pfam" id="PF03583">
    <property type="entry name" value="LIP"/>
    <property type="match status" value="1"/>
</dbReference>
<keyword evidence="1" id="KW-0732">Signal</keyword>
<name>A0A7T4JVZ1_9CORY</name>
<proteinExistence type="predicted"/>
<accession>A0A7T4JVZ1</accession>
<dbReference type="OrthoDB" id="9798122at2"/>
<sequence length="410" mass="42942">MNLRLQLKKGAAVLAALACVFVPTCASAEAIAPPVASEKVAPGTVVSSTPLRYGNGFRFVYTTTDHNGRTAYSGGMVLEPSAPWPGPGPVPTIAFAPGTRGDGDACANSNSLIGTFDPLTGALGTNYESPIHIAASLSGIRVVVTDYIGVGTPGVPGYTVTDEEGNALIDAARAAFRLRGLPADSPLGFHGYSQGGGAAAAAAERVSTYAPELNVKGTYSGAAPANLLAVMPAIDTSAIAGVLGMSTNGYMDRYPEIRKVVDEKFNERGKQLLREAKTSCVADLSLRWAFTDTRTLTTTGESFPELAWGSPEFRNALQQQRLGQMKPTAPILVNSGNTDDAIPNEQVRQMARDYCDLGATVDFNANLTPLVPGKLVLNHIGPTFGDAPLSINWLIDRFKGLPAPSDCGQI</sequence>
<dbReference type="InterPro" id="IPR029058">
    <property type="entry name" value="AB_hydrolase_fold"/>
</dbReference>
<dbReference type="PANTHER" id="PTHR34853:SF1">
    <property type="entry name" value="LIPASE 5"/>
    <property type="match status" value="1"/>
</dbReference>
<dbReference type="PIRSF" id="PIRSF029171">
    <property type="entry name" value="Esterase_LipA"/>
    <property type="match status" value="1"/>
</dbReference>
<organism evidence="2 3">
    <name type="scientific">Corynebacterium glucuronolyticum</name>
    <dbReference type="NCBI Taxonomy" id="39791"/>
    <lineage>
        <taxon>Bacteria</taxon>
        <taxon>Bacillati</taxon>
        <taxon>Actinomycetota</taxon>
        <taxon>Actinomycetes</taxon>
        <taxon>Mycobacteriales</taxon>
        <taxon>Corynebacteriaceae</taxon>
        <taxon>Corynebacterium</taxon>
    </lineage>
</organism>
<dbReference type="PANTHER" id="PTHR34853">
    <property type="match status" value="1"/>
</dbReference>
<feature type="chain" id="PRO_5034683218" evidence="1">
    <location>
        <begin position="29"/>
        <end position="410"/>
    </location>
</feature>
<dbReference type="RefSeq" id="WP_005389150.1">
    <property type="nucleotide sequence ID" value="NZ_CP066007.1"/>
</dbReference>
<dbReference type="GeneID" id="92760704"/>
<dbReference type="AlphaFoldDB" id="A0A7T4JVZ1"/>
<dbReference type="Proteomes" id="UP000596145">
    <property type="component" value="Chromosome"/>
</dbReference>
<dbReference type="GO" id="GO:0016042">
    <property type="term" value="P:lipid catabolic process"/>
    <property type="evidence" value="ECO:0007669"/>
    <property type="project" value="InterPro"/>
</dbReference>
<dbReference type="Gene3D" id="3.40.50.1820">
    <property type="entry name" value="alpha/beta hydrolase"/>
    <property type="match status" value="1"/>
</dbReference>
<dbReference type="Gene3D" id="1.10.260.130">
    <property type="match status" value="1"/>
</dbReference>
<feature type="signal peptide" evidence="1">
    <location>
        <begin position="1"/>
        <end position="28"/>
    </location>
</feature>
<evidence type="ECO:0000256" key="1">
    <source>
        <dbReference type="SAM" id="SignalP"/>
    </source>
</evidence>